<gene>
    <name evidence="4" type="primary">Aste57867_21664</name>
    <name evidence="3" type="ORF">As57867_021595</name>
    <name evidence="4" type="ORF">ASTE57867_21664</name>
</gene>
<reference evidence="3" key="2">
    <citation type="submission" date="2019-06" db="EMBL/GenBank/DDBJ databases">
        <title>Genomics analysis of Aphanomyces spp. identifies a new class of oomycete effector associated with host adaptation.</title>
        <authorList>
            <person name="Gaulin E."/>
        </authorList>
    </citation>
    <scope>NUCLEOTIDE SEQUENCE</scope>
    <source>
        <strain evidence="3">CBS 578.67</strain>
    </source>
</reference>
<keyword evidence="5" id="KW-1185">Reference proteome</keyword>
<evidence type="ECO:0000313" key="4">
    <source>
        <dbReference type="EMBL" id="VFT98333.1"/>
    </source>
</evidence>
<proteinExistence type="predicted"/>
<dbReference type="EMBL" id="VJMH01006992">
    <property type="protein sequence ID" value="KAF0686534.1"/>
    <property type="molecule type" value="Genomic_DNA"/>
</dbReference>
<evidence type="ECO:0000313" key="3">
    <source>
        <dbReference type="EMBL" id="KAF0686534.1"/>
    </source>
</evidence>
<feature type="compositionally biased region" description="Pro residues" evidence="1">
    <location>
        <begin position="36"/>
        <end position="95"/>
    </location>
</feature>
<keyword evidence="2" id="KW-0732">Signal</keyword>
<accession>A0A485LJG0</accession>
<feature type="signal peptide" evidence="2">
    <location>
        <begin position="1"/>
        <end position="15"/>
    </location>
</feature>
<protein>
    <submittedName>
        <fullName evidence="4">Aste57867_21664 protein</fullName>
    </submittedName>
</protein>
<evidence type="ECO:0000313" key="5">
    <source>
        <dbReference type="Proteomes" id="UP000332933"/>
    </source>
</evidence>
<evidence type="ECO:0000256" key="1">
    <source>
        <dbReference type="SAM" id="MobiDB-lite"/>
    </source>
</evidence>
<sequence length="262" mass="29194">MRTALILAFVATVAAFRQDSTGAATRNVVPKYGGAPPNPPAPYHPAPPSKPVYHPAPPSKPVYHPAPPSKPVYNPAPPSKPVYNPAPPSKPVYNPPYKPNSLVEDVPEMKWVVYVANAAVAEGSDADMIQDLLESAADDDDVDAPDFFMAEDEDPKQWFTEEYWKNLVHSGKLADSDDGDEAFLEAGDEFEDEAGGAYFMEEDEDPKQWFTEEYWKNLVNPRKLEAKDRQGSARRVLQAFRDALDEVVEMEDNSASHLRRRH</sequence>
<organism evidence="4 5">
    <name type="scientific">Aphanomyces stellatus</name>
    <dbReference type="NCBI Taxonomy" id="120398"/>
    <lineage>
        <taxon>Eukaryota</taxon>
        <taxon>Sar</taxon>
        <taxon>Stramenopiles</taxon>
        <taxon>Oomycota</taxon>
        <taxon>Saprolegniomycetes</taxon>
        <taxon>Saprolegniales</taxon>
        <taxon>Verrucalvaceae</taxon>
        <taxon>Aphanomyces</taxon>
    </lineage>
</organism>
<feature type="region of interest" description="Disordered" evidence="1">
    <location>
        <begin position="27"/>
        <end position="95"/>
    </location>
</feature>
<name>A0A485LJG0_9STRA</name>
<feature type="chain" id="PRO_5036116545" evidence="2">
    <location>
        <begin position="16"/>
        <end position="262"/>
    </location>
</feature>
<reference evidence="4 5" key="1">
    <citation type="submission" date="2019-03" db="EMBL/GenBank/DDBJ databases">
        <authorList>
            <person name="Gaulin E."/>
            <person name="Dumas B."/>
        </authorList>
    </citation>
    <scope>NUCLEOTIDE SEQUENCE [LARGE SCALE GENOMIC DNA]</scope>
    <source>
        <strain evidence="4">CBS 568.67</strain>
    </source>
</reference>
<evidence type="ECO:0000256" key="2">
    <source>
        <dbReference type="SAM" id="SignalP"/>
    </source>
</evidence>
<dbReference type="Proteomes" id="UP000332933">
    <property type="component" value="Unassembled WGS sequence"/>
</dbReference>
<dbReference type="AlphaFoldDB" id="A0A485LJG0"/>
<dbReference type="EMBL" id="CAADRA010007018">
    <property type="protein sequence ID" value="VFT98333.1"/>
    <property type="molecule type" value="Genomic_DNA"/>
</dbReference>